<organism evidence="2 3">
    <name type="scientific">Biomphalaria glabrata</name>
    <name type="common">Bloodfluke planorb</name>
    <name type="synonym">Freshwater snail</name>
    <dbReference type="NCBI Taxonomy" id="6526"/>
    <lineage>
        <taxon>Eukaryota</taxon>
        <taxon>Metazoa</taxon>
        <taxon>Spiralia</taxon>
        <taxon>Lophotrochozoa</taxon>
        <taxon>Mollusca</taxon>
        <taxon>Gastropoda</taxon>
        <taxon>Heterobranchia</taxon>
        <taxon>Euthyneura</taxon>
        <taxon>Panpulmonata</taxon>
        <taxon>Hygrophila</taxon>
        <taxon>Lymnaeoidea</taxon>
        <taxon>Planorbidae</taxon>
        <taxon>Biomphalaria</taxon>
    </lineage>
</organism>
<accession>A0A9W3A2T5</accession>
<evidence type="ECO:0000256" key="1">
    <source>
        <dbReference type="SAM" id="SignalP"/>
    </source>
</evidence>
<name>A0A9W3A2T5_BIOGL</name>
<proteinExistence type="predicted"/>
<dbReference type="Proteomes" id="UP001165740">
    <property type="component" value="Chromosome 4"/>
</dbReference>
<feature type="signal peptide" evidence="1">
    <location>
        <begin position="1"/>
        <end position="18"/>
    </location>
</feature>
<evidence type="ECO:0000313" key="2">
    <source>
        <dbReference type="Proteomes" id="UP001165740"/>
    </source>
</evidence>
<sequence length="111" mass="12439">MKRSPALKTLVAVGFTLGDVLLIADLLKDNGNQISADKKMWKSRRHQNQAVYITVPGGDSEKGVTRFQELLTTLKDQKTCCNYIFVRIKKLSLSSCLVVISFLPVQTVLQR</sequence>
<dbReference type="RefSeq" id="XP_055881498.1">
    <property type="nucleotide sequence ID" value="XM_056025523.1"/>
</dbReference>
<keyword evidence="2" id="KW-1185">Reference proteome</keyword>
<dbReference type="GeneID" id="106056110"/>
<dbReference type="AlphaFoldDB" id="A0A9W3A2T5"/>
<evidence type="ECO:0000313" key="3">
    <source>
        <dbReference type="RefSeq" id="XP_055881498.1"/>
    </source>
</evidence>
<protein>
    <submittedName>
        <fullName evidence="3">Uncharacterized protein LOC106056110</fullName>
    </submittedName>
</protein>
<feature type="chain" id="PRO_5040868132" evidence="1">
    <location>
        <begin position="19"/>
        <end position="111"/>
    </location>
</feature>
<keyword evidence="1" id="KW-0732">Signal</keyword>
<gene>
    <name evidence="3" type="primary">LOC106056110</name>
</gene>
<reference evidence="3" key="1">
    <citation type="submission" date="2025-08" db="UniProtKB">
        <authorList>
            <consortium name="RefSeq"/>
        </authorList>
    </citation>
    <scope>IDENTIFICATION</scope>
</reference>